<keyword evidence="7" id="KW-1185">Reference proteome</keyword>
<dbReference type="EMBL" id="JBHRTR010000035">
    <property type="protein sequence ID" value="MFC3229991.1"/>
    <property type="molecule type" value="Genomic_DNA"/>
</dbReference>
<gene>
    <name evidence="6" type="ORF">ACFOGJ_22260</name>
</gene>
<dbReference type="PANTHER" id="PTHR30483:SF6">
    <property type="entry name" value="PERIPLASMIC BINDING PROTEIN OF ABC TRANSPORTER FOR NATURAL AMINO ACIDS"/>
    <property type="match status" value="1"/>
</dbReference>
<dbReference type="PANTHER" id="PTHR30483">
    <property type="entry name" value="LEUCINE-SPECIFIC-BINDING PROTEIN"/>
    <property type="match status" value="1"/>
</dbReference>
<protein>
    <submittedName>
        <fullName evidence="6">Branched-chain amino acid ABC transporter substrate-binding protein</fullName>
    </submittedName>
</protein>
<dbReference type="Gene3D" id="3.40.50.2300">
    <property type="match status" value="2"/>
</dbReference>
<dbReference type="Proteomes" id="UP001595528">
    <property type="component" value="Unassembled WGS sequence"/>
</dbReference>
<dbReference type="CDD" id="cd06329">
    <property type="entry name" value="PBP1_SBP-like"/>
    <property type="match status" value="1"/>
</dbReference>
<evidence type="ECO:0000259" key="5">
    <source>
        <dbReference type="Pfam" id="PF13458"/>
    </source>
</evidence>
<dbReference type="InterPro" id="IPR028081">
    <property type="entry name" value="Leu-bd"/>
</dbReference>
<dbReference type="InterPro" id="IPR051010">
    <property type="entry name" value="BCAA_transport"/>
</dbReference>
<comment type="similarity">
    <text evidence="1">Belongs to the leucine-binding protein family.</text>
</comment>
<organism evidence="6 7">
    <name type="scientific">Marinibaculum pumilum</name>
    <dbReference type="NCBI Taxonomy" id="1766165"/>
    <lineage>
        <taxon>Bacteria</taxon>
        <taxon>Pseudomonadati</taxon>
        <taxon>Pseudomonadota</taxon>
        <taxon>Alphaproteobacteria</taxon>
        <taxon>Rhodospirillales</taxon>
        <taxon>Rhodospirillaceae</taxon>
        <taxon>Marinibaculum</taxon>
    </lineage>
</organism>
<reference evidence="7" key="1">
    <citation type="journal article" date="2019" name="Int. J. Syst. Evol. Microbiol.">
        <title>The Global Catalogue of Microorganisms (GCM) 10K type strain sequencing project: providing services to taxonomists for standard genome sequencing and annotation.</title>
        <authorList>
            <consortium name="The Broad Institute Genomics Platform"/>
            <consortium name="The Broad Institute Genome Sequencing Center for Infectious Disease"/>
            <person name="Wu L."/>
            <person name="Ma J."/>
        </authorList>
    </citation>
    <scope>NUCLEOTIDE SEQUENCE [LARGE SCALE GENOMIC DNA]</scope>
    <source>
        <strain evidence="7">KCTC 42964</strain>
    </source>
</reference>
<keyword evidence="3" id="KW-0813">Transport</keyword>
<accession>A0ABV7L5P1</accession>
<evidence type="ECO:0000313" key="6">
    <source>
        <dbReference type="EMBL" id="MFC3229991.1"/>
    </source>
</evidence>
<feature type="non-terminal residue" evidence="6">
    <location>
        <position position="400"/>
    </location>
</feature>
<evidence type="ECO:0000256" key="4">
    <source>
        <dbReference type="SAM" id="SignalP"/>
    </source>
</evidence>
<feature type="signal peptide" evidence="4">
    <location>
        <begin position="1"/>
        <end position="20"/>
    </location>
</feature>
<keyword evidence="3" id="KW-0029">Amino-acid transport</keyword>
<name>A0ABV7L5P1_9PROT</name>
<sequence length="400" mass="43280">MPRVLLALAAAGTISTAALAEDTVKIGFIDPLSGPFAATGTNGLKQTQFAVDTLINADPPLGMKWEVIPYDNQISPKESLLQLKKAIGDGVHYILQGNSSGVANALTEAVAKNNARNPDHQILYLNYSAVDPALTNEKCNFWHFRFDANADQKMNALTDFIVSQPDIKKIYIIGQDYSFGKAVAAAANQMLGEKSSSIEIVGDELHPIGKVKDFAPYVTKIKESGADAIITGNWGADMLNLAKAVNQAGLDVPIYTYYAAYDGITAALGEGGKDQIYLIHEGHVNPAPTEELREYHKAFKAKYPEADLTQGRLVNALQMLAEAMRKANSVEPGAVARALEGMEFKAINGDMLKMRAEDHQIIQPIQISVHTDEDIEFDGDNSGYGLKTVTSIPAEKTVLE</sequence>
<dbReference type="InterPro" id="IPR028082">
    <property type="entry name" value="Peripla_BP_I"/>
</dbReference>
<feature type="chain" id="PRO_5045298239" evidence="4">
    <location>
        <begin position="21"/>
        <end position="400"/>
    </location>
</feature>
<dbReference type="Pfam" id="PF13458">
    <property type="entry name" value="Peripla_BP_6"/>
    <property type="match status" value="1"/>
</dbReference>
<comment type="caution">
    <text evidence="6">The sequence shown here is derived from an EMBL/GenBank/DDBJ whole genome shotgun (WGS) entry which is preliminary data.</text>
</comment>
<keyword evidence="2 4" id="KW-0732">Signal</keyword>
<evidence type="ECO:0000256" key="2">
    <source>
        <dbReference type="ARBA" id="ARBA00022729"/>
    </source>
</evidence>
<evidence type="ECO:0000256" key="1">
    <source>
        <dbReference type="ARBA" id="ARBA00010062"/>
    </source>
</evidence>
<dbReference type="SUPFAM" id="SSF53822">
    <property type="entry name" value="Periplasmic binding protein-like I"/>
    <property type="match status" value="1"/>
</dbReference>
<evidence type="ECO:0000256" key="3">
    <source>
        <dbReference type="ARBA" id="ARBA00022970"/>
    </source>
</evidence>
<feature type="domain" description="Leucine-binding protein" evidence="5">
    <location>
        <begin position="23"/>
        <end position="367"/>
    </location>
</feature>
<proteinExistence type="inferred from homology"/>
<evidence type="ECO:0000313" key="7">
    <source>
        <dbReference type="Proteomes" id="UP001595528"/>
    </source>
</evidence>